<keyword evidence="2" id="KW-1185">Reference proteome</keyword>
<dbReference type="Gene3D" id="3.30.1330.40">
    <property type="entry name" value="RutC-like"/>
    <property type="match status" value="1"/>
</dbReference>
<protein>
    <submittedName>
        <fullName evidence="1">Rid family hydrolase</fullName>
    </submittedName>
</protein>
<evidence type="ECO:0000313" key="2">
    <source>
        <dbReference type="Proteomes" id="UP001497045"/>
    </source>
</evidence>
<dbReference type="Pfam" id="PF01042">
    <property type="entry name" value="Ribonuc_L-PSP"/>
    <property type="match status" value="1"/>
</dbReference>
<dbReference type="GO" id="GO:0016787">
    <property type="term" value="F:hydrolase activity"/>
    <property type="evidence" value="ECO:0007669"/>
    <property type="project" value="UniProtKB-KW"/>
</dbReference>
<dbReference type="Proteomes" id="UP001497045">
    <property type="component" value="Unassembled WGS sequence"/>
</dbReference>
<dbReference type="SUPFAM" id="SSF55298">
    <property type="entry name" value="YjgF-like"/>
    <property type="match status" value="1"/>
</dbReference>
<organism evidence="1 2">
    <name type="scientific">Aurantiacibacter gilvus</name>
    <dbReference type="NCBI Taxonomy" id="3139141"/>
    <lineage>
        <taxon>Bacteria</taxon>
        <taxon>Pseudomonadati</taxon>
        <taxon>Pseudomonadota</taxon>
        <taxon>Alphaproteobacteria</taxon>
        <taxon>Sphingomonadales</taxon>
        <taxon>Erythrobacteraceae</taxon>
        <taxon>Aurantiacibacter</taxon>
    </lineage>
</organism>
<dbReference type="InterPro" id="IPR035959">
    <property type="entry name" value="RutC-like_sf"/>
</dbReference>
<reference evidence="1 2" key="1">
    <citation type="submission" date="2024-04" db="EMBL/GenBank/DDBJ databases">
        <title>Aurantiacibacter sp. DGU6 16S ribosomal RNA gene Genome sequencing and assembly.</title>
        <authorList>
            <person name="Park S."/>
        </authorList>
    </citation>
    <scope>NUCLEOTIDE SEQUENCE [LARGE SCALE GENOMIC DNA]</scope>
    <source>
        <strain evidence="1 2">DGU6</strain>
    </source>
</reference>
<sequence>MADPNDGRQRIPPLGPFEEQAGFTRAIRVGDRIIVSGNVGVEEDGTVSPDAGRQADRCFEQILDYIGQLGGHSGDVVRVRMFVTDIAYADAVTAAFTRAVGHARPTGTLVAIAALYSPEWKCEIEAEAVIGSLQ</sequence>
<dbReference type="EMBL" id="JBBYHV010000002">
    <property type="protein sequence ID" value="MEL1251299.1"/>
    <property type="molecule type" value="Genomic_DNA"/>
</dbReference>
<name>A0ABU9IFV2_9SPHN</name>
<dbReference type="PANTHER" id="PTHR43857:SF1">
    <property type="entry name" value="YJGH FAMILY PROTEIN"/>
    <property type="match status" value="1"/>
</dbReference>
<gene>
    <name evidence="1" type="ORF">AAEO60_11510</name>
</gene>
<keyword evidence="1" id="KW-0378">Hydrolase</keyword>
<dbReference type="InterPro" id="IPR006175">
    <property type="entry name" value="YjgF/YER057c/UK114"/>
</dbReference>
<comment type="caution">
    <text evidence="1">The sequence shown here is derived from an EMBL/GenBank/DDBJ whole genome shotgun (WGS) entry which is preliminary data.</text>
</comment>
<dbReference type="RefSeq" id="WP_341673857.1">
    <property type="nucleotide sequence ID" value="NZ_JBBYHV010000002.1"/>
</dbReference>
<evidence type="ECO:0000313" key="1">
    <source>
        <dbReference type="EMBL" id="MEL1251299.1"/>
    </source>
</evidence>
<proteinExistence type="predicted"/>
<accession>A0ABU9IFV2</accession>
<dbReference type="PANTHER" id="PTHR43857">
    <property type="entry name" value="BLR7761 PROTEIN"/>
    <property type="match status" value="1"/>
</dbReference>